<name>A0ABV0RZD7_9TELE</name>
<feature type="non-terminal residue" evidence="2">
    <location>
        <position position="1"/>
    </location>
</feature>
<dbReference type="InterPro" id="IPR046616">
    <property type="entry name" value="DUF6729"/>
</dbReference>
<evidence type="ECO:0000313" key="3">
    <source>
        <dbReference type="Proteomes" id="UP001434883"/>
    </source>
</evidence>
<evidence type="ECO:0000259" key="1">
    <source>
        <dbReference type="Pfam" id="PF20499"/>
    </source>
</evidence>
<evidence type="ECO:0000313" key="2">
    <source>
        <dbReference type="EMBL" id="MEQ2213640.1"/>
    </source>
</evidence>
<accession>A0ABV0RZD7</accession>
<organism evidence="2 3">
    <name type="scientific">Xenoophorus captivus</name>
    <dbReference type="NCBI Taxonomy" id="1517983"/>
    <lineage>
        <taxon>Eukaryota</taxon>
        <taxon>Metazoa</taxon>
        <taxon>Chordata</taxon>
        <taxon>Craniata</taxon>
        <taxon>Vertebrata</taxon>
        <taxon>Euteleostomi</taxon>
        <taxon>Actinopterygii</taxon>
        <taxon>Neopterygii</taxon>
        <taxon>Teleostei</taxon>
        <taxon>Neoteleostei</taxon>
        <taxon>Acanthomorphata</taxon>
        <taxon>Ovalentaria</taxon>
        <taxon>Atherinomorphae</taxon>
        <taxon>Cyprinodontiformes</taxon>
        <taxon>Goodeidae</taxon>
        <taxon>Xenoophorus</taxon>
    </lineage>
</organism>
<comment type="caution">
    <text evidence="2">The sequence shown here is derived from an EMBL/GenBank/DDBJ whole genome shotgun (WGS) entry which is preliminary data.</text>
</comment>
<dbReference type="Pfam" id="PF20499">
    <property type="entry name" value="DUF6729"/>
    <property type="match status" value="1"/>
</dbReference>
<protein>
    <recommendedName>
        <fullName evidence="1">DUF6729 domain-containing protein</fullName>
    </recommendedName>
</protein>
<reference evidence="2 3" key="1">
    <citation type="submission" date="2021-06" db="EMBL/GenBank/DDBJ databases">
        <authorList>
            <person name="Palmer J.M."/>
        </authorList>
    </citation>
    <scope>NUCLEOTIDE SEQUENCE [LARGE SCALE GENOMIC DNA]</scope>
    <source>
        <strain evidence="2 3">XC_2019</strain>
        <tissue evidence="2">Muscle</tissue>
    </source>
</reference>
<keyword evidence="3" id="KW-1185">Reference proteome</keyword>
<feature type="domain" description="DUF6729" evidence="1">
    <location>
        <begin position="40"/>
        <end position="182"/>
    </location>
</feature>
<proteinExistence type="predicted"/>
<gene>
    <name evidence="2" type="ORF">XENOCAPTIV_018328</name>
</gene>
<dbReference type="PANTHER" id="PTHR24401:SF29">
    <property type="entry name" value="SI:CH211-243P7.3-RELATED"/>
    <property type="match status" value="1"/>
</dbReference>
<dbReference type="EMBL" id="JAHRIN010062664">
    <property type="protein sequence ID" value="MEQ2213640.1"/>
    <property type="molecule type" value="Genomic_DNA"/>
</dbReference>
<dbReference type="Proteomes" id="UP001434883">
    <property type="component" value="Unassembled WGS sequence"/>
</dbReference>
<dbReference type="PANTHER" id="PTHR24401">
    <property type="entry name" value="SI:CH211-243P7.3-RELATED"/>
    <property type="match status" value="1"/>
</dbReference>
<sequence>LWYFPPQPQHRPGFLPIPYCCGCHTGCGRFDSFALTKPVSRPLSSEGLHRRVQQVLDIDRFYNLVTETLICSKCRRSYLTWNMEILEQLDMAHRSEFRVILTRRVIRLLRERGLGNGPVRLIGQLKENHSEKWMKRVARYTKDCAAFISKSCLLPPTFEEPRKPAALPTYKWLSVVYSQDILYRLEDITGLIIIIMAGGNYIFRASCKLNISVP</sequence>